<dbReference type="Gene3D" id="3.80.10.10">
    <property type="entry name" value="Ribonuclease Inhibitor"/>
    <property type="match status" value="4"/>
</dbReference>
<dbReference type="SMART" id="SM00382">
    <property type="entry name" value="AAA"/>
    <property type="match status" value="1"/>
</dbReference>
<dbReference type="InterPro" id="IPR042197">
    <property type="entry name" value="Apaf_helical"/>
</dbReference>
<dbReference type="PANTHER" id="PTHR33463">
    <property type="entry name" value="NB-ARC DOMAIN-CONTAINING PROTEIN-RELATED"/>
    <property type="match status" value="1"/>
</dbReference>
<dbReference type="Gene3D" id="1.10.8.430">
    <property type="entry name" value="Helical domain of apoptotic protease-activating factors"/>
    <property type="match status" value="1"/>
</dbReference>
<keyword evidence="9" id="KW-1185">Reference proteome</keyword>
<dbReference type="InterPro" id="IPR003593">
    <property type="entry name" value="AAA+_ATPase"/>
</dbReference>
<dbReference type="InterPro" id="IPR027417">
    <property type="entry name" value="P-loop_NTPase"/>
</dbReference>
<organism evidence="9 10">
    <name type="scientific">Ziziphus jujuba</name>
    <name type="common">Chinese jujube</name>
    <name type="synonym">Ziziphus sativa</name>
    <dbReference type="NCBI Taxonomy" id="326968"/>
    <lineage>
        <taxon>Eukaryota</taxon>
        <taxon>Viridiplantae</taxon>
        <taxon>Streptophyta</taxon>
        <taxon>Embryophyta</taxon>
        <taxon>Tracheophyta</taxon>
        <taxon>Spermatophyta</taxon>
        <taxon>Magnoliopsida</taxon>
        <taxon>eudicotyledons</taxon>
        <taxon>Gunneridae</taxon>
        <taxon>Pentapetalae</taxon>
        <taxon>rosids</taxon>
        <taxon>fabids</taxon>
        <taxon>Rosales</taxon>
        <taxon>Rhamnaceae</taxon>
        <taxon>Paliureae</taxon>
        <taxon>Ziziphus</taxon>
    </lineage>
</organism>
<keyword evidence="4" id="KW-0611">Plant defense</keyword>
<reference evidence="10" key="1">
    <citation type="submission" date="2025-08" db="UniProtKB">
        <authorList>
            <consortium name="RefSeq"/>
        </authorList>
    </citation>
    <scope>IDENTIFICATION</scope>
    <source>
        <tissue evidence="10">Seedling</tissue>
    </source>
</reference>
<dbReference type="InterPro" id="IPR057135">
    <property type="entry name" value="At4g27190-like_LRR"/>
</dbReference>
<evidence type="ECO:0000256" key="1">
    <source>
        <dbReference type="ARBA" id="ARBA00008894"/>
    </source>
</evidence>
<gene>
    <name evidence="10" type="primary">LOC107431028</name>
</gene>
<evidence type="ECO:0000256" key="7">
    <source>
        <dbReference type="SAM" id="MobiDB-lite"/>
    </source>
</evidence>
<dbReference type="SUPFAM" id="SSF52058">
    <property type="entry name" value="L domain-like"/>
    <property type="match status" value="2"/>
</dbReference>
<keyword evidence="2" id="KW-0677">Repeat</keyword>
<comment type="similarity">
    <text evidence="1">Belongs to the disease resistance NB-LRR family.</text>
</comment>
<evidence type="ECO:0000313" key="10">
    <source>
        <dbReference type="RefSeq" id="XP_048319925.2"/>
    </source>
</evidence>
<evidence type="ECO:0000256" key="5">
    <source>
        <dbReference type="ARBA" id="ARBA00022840"/>
    </source>
</evidence>
<dbReference type="Gene3D" id="3.40.50.300">
    <property type="entry name" value="P-loop containing nucleotide triphosphate hydrolases"/>
    <property type="match status" value="1"/>
</dbReference>
<protein>
    <submittedName>
        <fullName evidence="10">Disease resistance protein At4g27190 isoform X2</fullName>
    </submittedName>
</protein>
<dbReference type="PANTHER" id="PTHR33463:SF198">
    <property type="entry name" value="RPP4C3"/>
    <property type="match status" value="1"/>
</dbReference>
<feature type="region of interest" description="Disordered" evidence="7">
    <location>
        <begin position="1544"/>
        <end position="1587"/>
    </location>
</feature>
<dbReference type="Proteomes" id="UP001652623">
    <property type="component" value="Chromosome 6"/>
</dbReference>
<dbReference type="InterPro" id="IPR032675">
    <property type="entry name" value="LRR_dom_sf"/>
</dbReference>
<dbReference type="InterPro" id="IPR002182">
    <property type="entry name" value="NB-ARC"/>
</dbReference>
<dbReference type="Pfam" id="PF00931">
    <property type="entry name" value="NB-ARC"/>
    <property type="match status" value="1"/>
</dbReference>
<evidence type="ECO:0000256" key="4">
    <source>
        <dbReference type="ARBA" id="ARBA00022821"/>
    </source>
</evidence>
<dbReference type="InterPro" id="IPR050905">
    <property type="entry name" value="Plant_NBS-LRR"/>
</dbReference>
<dbReference type="SUPFAM" id="SSF52047">
    <property type="entry name" value="RNI-like"/>
    <property type="match status" value="2"/>
</dbReference>
<dbReference type="Pfam" id="PF23247">
    <property type="entry name" value="LRR_RPS2"/>
    <property type="match status" value="5"/>
</dbReference>
<evidence type="ECO:0000259" key="8">
    <source>
        <dbReference type="SMART" id="SM00382"/>
    </source>
</evidence>
<sequence length="1587" mass="181497">MEFLSIIVGKIADYTIEPVARQVGYVRKLKTNVENLKDEVDKLVDAKERVQHSVDEALRKCHKIHADVEKWLKKVNEMIAEASEFLEDENQVKKECLFGLCPNLISRYRPSRKAIKLAQKVVEIPKGGAFSSVSYTTPPEDIWTSSVGYYQAFESRLLVVTKIMKELTDSNNHRIGVYGMAGVGKTTLVKEIAMRAEEQKLFKVAKVEVRQDTDLNRIQKEIAEKFGLELNENLTIAGRARLLTDYIKKNKNVLVILDDVWEMLELEKLGLPFGICKVLLTSRRRDLLSSEFGTQKEFLLKVLKEEESWSLFENIVADDVKDLDIRDTAIQVSKRCAGLPILVVTLAKALRGKSLHSWKDALRLQKMCEGKEIQEKAYSGIEWSYNHLEGEEVKSLFLIFGMLGQHNFFYDLLKYTKGMDLSLFEGINTMEEAHSRLHSLVDKLKDSCLLLDTADREWIEMHDLIRDVAIKIASRDQCFLSLVDGDEFNDWPNKVFLEKCTLISFDRINIPKLPEQLECPKLQLFQLCPTKKLLPIPHNFFKEMKELKVLDLTKICMQSLPPSIHFLKNLQTLCLDQCELRNIAMVGELRSLEILSFVGSKFKLLPKEIGQLTRLRVLDLRVCSQLEVIHPNVLSSLTKLEELRMNNNFIEWEIEDVSNISERSNASLSELKHLSNLTRLDANVKELSINCFSEKLVNFKICIGDVWNWFVKYETSNTLKLKLSQTNQLDKGLQTLMKKSEELYLDVLDGATDIVDQLDADGFPRLKYLHVQNNPEILQIVNCWSSSPIAFPNLGSLSLCNLVSLESICSGQLPCGSFKHLTNIEVKKCPKLKNLFSFSTVLHFLQLQEIKVVDCNNMKVIVDKKEEHFEAQVNDCIEYFQLQSLTLQSLPNFTCFVSNNNRNITRFKEIIPNDETADAMELFNHKVAFPKLVENLTSLIVDGCGGLRFLSSFSMAINFVQLKKLRICRCQNMVEIISTEEYNGIEEKILDNTFPKLESLELDTLANLETFCSSATYLKFSCLNSLIIKDCTKLGPFILDRMSKSIRDASVHYLFDEKVGFPCLEELVIKGLHKLTTLWHTQLDPNSFCKLREIFVEDCQSLIHVLVPRILKRLESSVQVLNIRNCDSLEAVFNVKETDDALLSPQLALIFSCRNPCEVQIVNCRSLKNVFPAFIARHRNLEKLQKLKIQNCEMLEQIVGEEVGVEGEAITPKFVFPSAKYVFLYNLPQLRSFYPGIHTSKWPSLIHFGVYKCDKLEMLAAESSCFQRHHQLDMPTYNQVFFLYEKDSFSNLEALVLDIKETSCGSLPVVDFFKIKYLVLYYQHITSAVPPSVLFRKCRNLETLDVNDGNFEEIYIHEGSLDGEKHLDGTLTSLKHLKIFGMNKLKHVWKDNSHLAGPVFPNLETLAVDDCPRLKNIVSPAISFRNIVELQVTNCDGMKHLITYSVAKSVINLKKMTVQNCQRMIEIVASDDDQGDGENEITFSRLEYLELSDLPNLKGFCSRNYNVIFPFFMTVSVSRCIKMKISFDGVLLNDSKREKVQIIENEGNDDDNNDDNCRGSGGGDDHNSDNDDDDDNATISCMMNEKK</sequence>
<dbReference type="GeneID" id="107431028"/>
<feature type="coiled-coil region" evidence="6">
    <location>
        <begin position="26"/>
        <end position="53"/>
    </location>
</feature>
<evidence type="ECO:0000256" key="3">
    <source>
        <dbReference type="ARBA" id="ARBA00022741"/>
    </source>
</evidence>
<accession>A0ABM3I3L0</accession>
<proteinExistence type="inferred from homology"/>
<feature type="domain" description="AAA+ ATPase" evidence="8">
    <location>
        <begin position="171"/>
        <end position="302"/>
    </location>
</feature>
<dbReference type="InterPro" id="IPR055414">
    <property type="entry name" value="LRR_R13L4/SHOC2-like"/>
</dbReference>
<keyword evidence="5" id="KW-0067">ATP-binding</keyword>
<evidence type="ECO:0000256" key="2">
    <source>
        <dbReference type="ARBA" id="ARBA00022737"/>
    </source>
</evidence>
<evidence type="ECO:0000256" key="6">
    <source>
        <dbReference type="SAM" id="Coils"/>
    </source>
</evidence>
<dbReference type="SUPFAM" id="SSF52540">
    <property type="entry name" value="P-loop containing nucleoside triphosphate hydrolases"/>
    <property type="match status" value="1"/>
</dbReference>
<keyword evidence="3" id="KW-0547">Nucleotide-binding</keyword>
<name>A0ABM3I3L0_ZIZJJ</name>
<evidence type="ECO:0000313" key="9">
    <source>
        <dbReference type="Proteomes" id="UP001652623"/>
    </source>
</evidence>
<dbReference type="PRINTS" id="PR00364">
    <property type="entry name" value="DISEASERSIST"/>
</dbReference>
<dbReference type="Pfam" id="PF23598">
    <property type="entry name" value="LRR_14"/>
    <property type="match status" value="1"/>
</dbReference>
<dbReference type="RefSeq" id="XP_048319925.2">
    <property type="nucleotide sequence ID" value="XM_048463968.2"/>
</dbReference>
<keyword evidence="6" id="KW-0175">Coiled coil</keyword>